<keyword evidence="7" id="KW-1185">Reference proteome</keyword>
<dbReference type="OrthoDB" id="26525at2759"/>
<reference evidence="4 6" key="2">
    <citation type="submission" date="2018-11" db="EMBL/GenBank/DDBJ databases">
        <authorList>
            <consortium name="Pathogen Informatics"/>
        </authorList>
    </citation>
    <scope>NUCLEOTIDE SEQUENCE [LARGE SCALE GENOMIC DNA]</scope>
</reference>
<dbReference type="InterPro" id="IPR018247">
    <property type="entry name" value="EF_Hand_1_Ca_BS"/>
</dbReference>
<dbReference type="AlphaFoldDB" id="A0A0R3SBL6"/>
<evidence type="ECO:0000313" key="7">
    <source>
        <dbReference type="Proteomes" id="UP000321570"/>
    </source>
</evidence>
<feature type="domain" description="EF-hand" evidence="3">
    <location>
        <begin position="83"/>
        <end position="118"/>
    </location>
</feature>
<reference evidence="5 7" key="3">
    <citation type="submission" date="2019-07" db="EMBL/GenBank/DDBJ databases">
        <authorList>
            <person name="Jastrzebski P J."/>
            <person name="Paukszto L."/>
            <person name="Jastrzebski P J."/>
        </authorList>
    </citation>
    <scope>NUCLEOTIDE SEQUENCE [LARGE SCALE GENOMIC DNA]</scope>
    <source>
        <strain evidence="5 7">WMS-il1</strain>
    </source>
</reference>
<dbReference type="InterPro" id="IPR011992">
    <property type="entry name" value="EF-hand-dom_pair"/>
</dbReference>
<accession>A0A0R3SBL6</accession>
<organism evidence="8">
    <name type="scientific">Hymenolepis diminuta</name>
    <name type="common">Rat tapeworm</name>
    <dbReference type="NCBI Taxonomy" id="6216"/>
    <lineage>
        <taxon>Eukaryota</taxon>
        <taxon>Metazoa</taxon>
        <taxon>Spiralia</taxon>
        <taxon>Lophotrochozoa</taxon>
        <taxon>Platyhelminthes</taxon>
        <taxon>Cestoda</taxon>
        <taxon>Eucestoda</taxon>
        <taxon>Cyclophyllidea</taxon>
        <taxon>Hymenolepididae</taxon>
        <taxon>Hymenolepis</taxon>
    </lineage>
</organism>
<evidence type="ECO:0000259" key="3">
    <source>
        <dbReference type="PROSITE" id="PS50222"/>
    </source>
</evidence>
<evidence type="ECO:0000256" key="2">
    <source>
        <dbReference type="ARBA" id="ARBA00022837"/>
    </source>
</evidence>
<reference evidence="8" key="1">
    <citation type="submission" date="2017-02" db="UniProtKB">
        <authorList>
            <consortium name="WormBaseParasite"/>
        </authorList>
    </citation>
    <scope>IDENTIFICATION</scope>
</reference>
<protein>
    <submittedName>
        <fullName evidence="8">EF-hand domain-containing protein</fullName>
    </submittedName>
</protein>
<keyword evidence="2" id="KW-0106">Calcium</keyword>
<dbReference type="EMBL" id="CABIJS010000077">
    <property type="protein sequence ID" value="VUZ42037.1"/>
    <property type="molecule type" value="Genomic_DNA"/>
</dbReference>
<feature type="domain" description="EF-hand" evidence="3">
    <location>
        <begin position="45"/>
        <end position="80"/>
    </location>
</feature>
<dbReference type="SMART" id="SM00054">
    <property type="entry name" value="EFh"/>
    <property type="match status" value="3"/>
</dbReference>
<dbReference type="EMBL" id="UYSG01000399">
    <property type="protein sequence ID" value="VDL19347.1"/>
    <property type="molecule type" value="Genomic_DNA"/>
</dbReference>
<dbReference type="Gene3D" id="1.10.238.10">
    <property type="entry name" value="EF-hand"/>
    <property type="match status" value="1"/>
</dbReference>
<proteinExistence type="predicted"/>
<dbReference type="PROSITE" id="PS00018">
    <property type="entry name" value="EF_HAND_1"/>
    <property type="match status" value="1"/>
</dbReference>
<dbReference type="CDD" id="cd00051">
    <property type="entry name" value="EFh"/>
    <property type="match status" value="2"/>
</dbReference>
<dbReference type="WBParaSite" id="HDID_0000188501-mRNA-1">
    <property type="protein sequence ID" value="HDID_0000188501-mRNA-1"/>
    <property type="gene ID" value="HDID_0000188501"/>
</dbReference>
<dbReference type="InterPro" id="IPR002048">
    <property type="entry name" value="EF_hand_dom"/>
</dbReference>
<dbReference type="Proteomes" id="UP000321570">
    <property type="component" value="Unassembled WGS sequence"/>
</dbReference>
<dbReference type="STRING" id="6216.A0A0R3SBL6"/>
<dbReference type="Proteomes" id="UP000274504">
    <property type="component" value="Unassembled WGS sequence"/>
</dbReference>
<dbReference type="GO" id="GO:0005509">
    <property type="term" value="F:calcium ion binding"/>
    <property type="evidence" value="ECO:0007669"/>
    <property type="project" value="InterPro"/>
</dbReference>
<dbReference type="Pfam" id="PF13499">
    <property type="entry name" value="EF-hand_7"/>
    <property type="match status" value="2"/>
</dbReference>
<name>A0A0R3SBL6_HYMDI</name>
<dbReference type="InterPro" id="IPR050230">
    <property type="entry name" value="CALM/Myosin/TropC-like"/>
</dbReference>
<dbReference type="SUPFAM" id="SSF47473">
    <property type="entry name" value="EF-hand"/>
    <property type="match status" value="1"/>
</dbReference>
<sequence length="150" mass="17398">MLPEDLMDYEVNSVRKAFRFFDRVGNGRIQTAKLGDCLRWLQLVPSEAQIEALSQSADPKATGYITFKEFLEAAAQIWIPDQQREGKIWDAFLHFDKNESGKISYDDMKQMLTEISTEPLSEKEANKILKNFVDHNGMIEYGYVIRAWQK</sequence>
<dbReference type="PROSITE" id="PS50222">
    <property type="entry name" value="EF_HAND_2"/>
    <property type="match status" value="3"/>
</dbReference>
<dbReference type="GO" id="GO:0016460">
    <property type="term" value="C:myosin II complex"/>
    <property type="evidence" value="ECO:0007669"/>
    <property type="project" value="TreeGrafter"/>
</dbReference>
<dbReference type="FunFam" id="1.10.238.10:FF:000001">
    <property type="entry name" value="Calmodulin 1"/>
    <property type="match status" value="1"/>
</dbReference>
<dbReference type="PANTHER" id="PTHR23048:SF0">
    <property type="entry name" value="CALMODULIN LIKE 3"/>
    <property type="match status" value="1"/>
</dbReference>
<evidence type="ECO:0000313" key="4">
    <source>
        <dbReference type="EMBL" id="VDL19347.1"/>
    </source>
</evidence>
<dbReference type="PANTHER" id="PTHR23048">
    <property type="entry name" value="MYOSIN LIGHT CHAIN 1, 3"/>
    <property type="match status" value="1"/>
</dbReference>
<evidence type="ECO:0000313" key="8">
    <source>
        <dbReference type="WBParaSite" id="HDID_0000188501-mRNA-1"/>
    </source>
</evidence>
<gene>
    <name evidence="4" type="ORF">HDID_LOCUS1886</name>
    <name evidence="5" type="ORF">WMSIL1_LOCUS2639</name>
</gene>
<evidence type="ECO:0000313" key="6">
    <source>
        <dbReference type="Proteomes" id="UP000274504"/>
    </source>
</evidence>
<evidence type="ECO:0000256" key="1">
    <source>
        <dbReference type="ARBA" id="ARBA00022737"/>
    </source>
</evidence>
<keyword evidence="1" id="KW-0677">Repeat</keyword>
<evidence type="ECO:0000313" key="5">
    <source>
        <dbReference type="EMBL" id="VUZ42037.1"/>
    </source>
</evidence>
<feature type="domain" description="EF-hand" evidence="3">
    <location>
        <begin position="9"/>
        <end position="44"/>
    </location>
</feature>